<dbReference type="PANTHER" id="PTHR45703:SF8">
    <property type="entry name" value="DYNEINS HEAVY CHAIN"/>
    <property type="match status" value="1"/>
</dbReference>
<gene>
    <name evidence="3" type="ORF">KXQ929_LOCUS48514</name>
</gene>
<dbReference type="GO" id="GO:0051959">
    <property type="term" value="F:dynein light intermediate chain binding"/>
    <property type="evidence" value="ECO:0007669"/>
    <property type="project" value="InterPro"/>
</dbReference>
<evidence type="ECO:0000313" key="3">
    <source>
        <dbReference type="EMBL" id="CAF4355476.1"/>
    </source>
</evidence>
<dbReference type="GO" id="GO:0030286">
    <property type="term" value="C:dynein complex"/>
    <property type="evidence" value="ECO:0007669"/>
    <property type="project" value="InterPro"/>
</dbReference>
<dbReference type="EMBL" id="CAJOBB010019146">
    <property type="protein sequence ID" value="CAF4355476.1"/>
    <property type="molecule type" value="Genomic_DNA"/>
</dbReference>
<reference evidence="3" key="1">
    <citation type="submission" date="2021-02" db="EMBL/GenBank/DDBJ databases">
        <authorList>
            <person name="Nowell W R."/>
        </authorList>
    </citation>
    <scope>NUCLEOTIDE SEQUENCE</scope>
</reference>
<feature type="non-terminal residue" evidence="3">
    <location>
        <position position="1"/>
    </location>
</feature>
<dbReference type="InterPro" id="IPR024743">
    <property type="entry name" value="Dynein_HC_stalk"/>
</dbReference>
<dbReference type="Proteomes" id="UP000663868">
    <property type="component" value="Unassembled WGS sequence"/>
</dbReference>
<sequence>EKEVAEKKERVAERQAESDRDLQKALPALKAAEDALNTLNRNNLTELKSFATPPAAILKVTATIQILLSPPNRVPRDRTWRAAKSMIGDVGVFLNTLLNYDKNHIPESSLKAVEEYLRDPDFNPDAIRRVSLAAAGLCAWAINIVQYYRVYCEVEPKRLAAEEATEQLRQTEDQFNATQAKLAVNRLIL</sequence>
<evidence type="ECO:0000313" key="4">
    <source>
        <dbReference type="Proteomes" id="UP000663868"/>
    </source>
</evidence>
<accession>A0A820L9G3</accession>
<dbReference type="GO" id="GO:0007018">
    <property type="term" value="P:microtubule-based movement"/>
    <property type="evidence" value="ECO:0007669"/>
    <property type="project" value="InterPro"/>
</dbReference>
<evidence type="ECO:0000259" key="2">
    <source>
        <dbReference type="Pfam" id="PF12777"/>
    </source>
</evidence>
<evidence type="ECO:0000256" key="1">
    <source>
        <dbReference type="SAM" id="MobiDB-lite"/>
    </source>
</evidence>
<dbReference type="Pfam" id="PF12777">
    <property type="entry name" value="MT"/>
    <property type="match status" value="1"/>
</dbReference>
<organism evidence="3 4">
    <name type="scientific">Adineta steineri</name>
    <dbReference type="NCBI Taxonomy" id="433720"/>
    <lineage>
        <taxon>Eukaryota</taxon>
        <taxon>Metazoa</taxon>
        <taxon>Spiralia</taxon>
        <taxon>Gnathifera</taxon>
        <taxon>Rotifera</taxon>
        <taxon>Eurotatoria</taxon>
        <taxon>Bdelloidea</taxon>
        <taxon>Adinetida</taxon>
        <taxon>Adinetidae</taxon>
        <taxon>Adineta</taxon>
    </lineage>
</organism>
<protein>
    <recommendedName>
        <fullName evidence="2">Dynein heavy chain coiled coil stalk domain-containing protein</fullName>
    </recommendedName>
</protein>
<dbReference type="AlphaFoldDB" id="A0A820L9G3"/>
<dbReference type="GO" id="GO:0045505">
    <property type="term" value="F:dynein intermediate chain binding"/>
    <property type="evidence" value="ECO:0007669"/>
    <property type="project" value="InterPro"/>
</dbReference>
<proteinExistence type="predicted"/>
<feature type="domain" description="Dynein heavy chain coiled coil stalk" evidence="2">
    <location>
        <begin position="3"/>
        <end position="183"/>
    </location>
</feature>
<comment type="caution">
    <text evidence="3">The sequence shown here is derived from an EMBL/GenBank/DDBJ whole genome shotgun (WGS) entry which is preliminary data.</text>
</comment>
<dbReference type="Gene3D" id="1.20.920.60">
    <property type="match status" value="1"/>
</dbReference>
<feature type="region of interest" description="Disordered" evidence="1">
    <location>
        <begin position="1"/>
        <end position="23"/>
    </location>
</feature>
<dbReference type="InterPro" id="IPR026983">
    <property type="entry name" value="DHC"/>
</dbReference>
<name>A0A820L9G3_9BILA</name>
<dbReference type="PANTHER" id="PTHR45703">
    <property type="entry name" value="DYNEIN HEAVY CHAIN"/>
    <property type="match status" value="1"/>
</dbReference>